<accession>A0AAD4NBH0</accession>
<evidence type="ECO:0000313" key="2">
    <source>
        <dbReference type="EMBL" id="KAI1718270.1"/>
    </source>
</evidence>
<comment type="caution">
    <text evidence="2">The sequence shown here is derived from an EMBL/GenBank/DDBJ whole genome shotgun (WGS) entry which is preliminary data.</text>
</comment>
<proteinExistence type="predicted"/>
<keyword evidence="1" id="KW-1133">Transmembrane helix</keyword>
<sequence>MDANVDERESEEASIEIEDLYKLAKRYVLPMISLRLTVYYPVEVLFHASTNMGKILDDRVLLAKNGHATGHSKSPISKLRGVFFFAKGADDTKWTISRFGNQLLRVIPRSLLNTEYKSVCLVPGCLLLLYNVILVLYLSICQKPSIYFVVMI</sequence>
<dbReference type="Proteomes" id="UP001201812">
    <property type="component" value="Unassembled WGS sequence"/>
</dbReference>
<organism evidence="2 3">
    <name type="scientific">Ditylenchus destructor</name>
    <dbReference type="NCBI Taxonomy" id="166010"/>
    <lineage>
        <taxon>Eukaryota</taxon>
        <taxon>Metazoa</taxon>
        <taxon>Ecdysozoa</taxon>
        <taxon>Nematoda</taxon>
        <taxon>Chromadorea</taxon>
        <taxon>Rhabditida</taxon>
        <taxon>Tylenchina</taxon>
        <taxon>Tylenchomorpha</taxon>
        <taxon>Sphaerularioidea</taxon>
        <taxon>Anguinidae</taxon>
        <taxon>Anguininae</taxon>
        <taxon>Ditylenchus</taxon>
    </lineage>
</organism>
<evidence type="ECO:0000256" key="1">
    <source>
        <dbReference type="SAM" id="Phobius"/>
    </source>
</evidence>
<evidence type="ECO:0000313" key="3">
    <source>
        <dbReference type="Proteomes" id="UP001201812"/>
    </source>
</evidence>
<name>A0AAD4NBH0_9BILA</name>
<dbReference type="EMBL" id="JAKKPZ010000008">
    <property type="protein sequence ID" value="KAI1718270.1"/>
    <property type="molecule type" value="Genomic_DNA"/>
</dbReference>
<keyword evidence="1" id="KW-0472">Membrane</keyword>
<dbReference type="AlphaFoldDB" id="A0AAD4NBH0"/>
<gene>
    <name evidence="2" type="ORF">DdX_06690</name>
</gene>
<keyword evidence="3" id="KW-1185">Reference proteome</keyword>
<keyword evidence="1" id="KW-0812">Transmembrane</keyword>
<reference evidence="2" key="1">
    <citation type="submission" date="2022-01" db="EMBL/GenBank/DDBJ databases">
        <title>Genome Sequence Resource for Two Populations of Ditylenchus destructor, the Migratory Endoparasitic Phytonematode.</title>
        <authorList>
            <person name="Zhang H."/>
            <person name="Lin R."/>
            <person name="Xie B."/>
        </authorList>
    </citation>
    <scope>NUCLEOTIDE SEQUENCE</scope>
    <source>
        <strain evidence="2">BazhouSP</strain>
    </source>
</reference>
<feature type="transmembrane region" description="Helical" evidence="1">
    <location>
        <begin position="119"/>
        <end position="140"/>
    </location>
</feature>
<protein>
    <submittedName>
        <fullName evidence="2">Uncharacterized protein</fullName>
    </submittedName>
</protein>